<organism evidence="4 5">
    <name type="scientific">Oldenlandia corymbosa var. corymbosa</name>
    <dbReference type="NCBI Taxonomy" id="529605"/>
    <lineage>
        <taxon>Eukaryota</taxon>
        <taxon>Viridiplantae</taxon>
        <taxon>Streptophyta</taxon>
        <taxon>Embryophyta</taxon>
        <taxon>Tracheophyta</taxon>
        <taxon>Spermatophyta</taxon>
        <taxon>Magnoliopsida</taxon>
        <taxon>eudicotyledons</taxon>
        <taxon>Gunneridae</taxon>
        <taxon>Pentapetalae</taxon>
        <taxon>asterids</taxon>
        <taxon>lamiids</taxon>
        <taxon>Gentianales</taxon>
        <taxon>Rubiaceae</taxon>
        <taxon>Rubioideae</taxon>
        <taxon>Spermacoceae</taxon>
        <taxon>Hedyotis-Oldenlandia complex</taxon>
        <taxon>Oldenlandia</taxon>
    </lineage>
</organism>
<sequence>MPAAATLAHSWLCFSSAQRPSSSSAAAAASLPTSISTSNSEDNNQCNLLPATKPKSLLDKHPLWQPTHTNISLQFKEKILCLEVMGVDSGKALSLNPSLHTASLESIHSIITFLESKGIQQKDMGRIFGMCPQILTSDIKSELNPVFKFLSYDLAVPDQDFRRVINKCPRLLISSVQDQLKPALFYLQRLGFKDVQQLIYQDPVLLVSNVEKTLIPKLDFLVSLGFTRTEAIGMVLRCPGLFTFSIENNFKPKFEYFVKEMEGSLEELKGFPQYFAFSLEKRIKPRHLEALSKGVKVPLPLLLKSTDDEFQELLIRRPGLCG</sequence>
<dbReference type="InterPro" id="IPR038538">
    <property type="entry name" value="MTERF_sf"/>
</dbReference>
<dbReference type="PANTHER" id="PTHR13068:SF78">
    <property type="entry name" value="MITOCHONDRIAL TRANSCRIPTION TERMINATION FACTOR FAMILY PROTEIN"/>
    <property type="match status" value="1"/>
</dbReference>
<dbReference type="GO" id="GO:0006353">
    <property type="term" value="P:DNA-templated transcription termination"/>
    <property type="evidence" value="ECO:0007669"/>
    <property type="project" value="UniProtKB-KW"/>
</dbReference>
<evidence type="ECO:0000256" key="1">
    <source>
        <dbReference type="ARBA" id="ARBA00007692"/>
    </source>
</evidence>
<dbReference type="Gene3D" id="1.25.70.10">
    <property type="entry name" value="Transcription termination factor 3, mitochondrial"/>
    <property type="match status" value="1"/>
</dbReference>
<dbReference type="FunFam" id="1.25.70.10:FF:000010">
    <property type="entry name" value="Transcription termination factor MTEF1, chloroplastic"/>
    <property type="match status" value="1"/>
</dbReference>
<keyword evidence="2" id="KW-0806">Transcription termination</keyword>
<evidence type="ECO:0000256" key="3">
    <source>
        <dbReference type="ARBA" id="ARBA00022946"/>
    </source>
</evidence>
<keyword evidence="2" id="KW-0804">Transcription</keyword>
<keyword evidence="5" id="KW-1185">Reference proteome</keyword>
<keyword evidence="2" id="KW-0805">Transcription regulation</keyword>
<evidence type="ECO:0000313" key="4">
    <source>
        <dbReference type="EMBL" id="CAI9088766.1"/>
    </source>
</evidence>
<reference evidence="4" key="1">
    <citation type="submission" date="2023-03" db="EMBL/GenBank/DDBJ databases">
        <authorList>
            <person name="Julca I."/>
        </authorList>
    </citation>
    <scope>NUCLEOTIDE SEQUENCE</scope>
</reference>
<accession>A0AAV1BZE5</accession>
<dbReference type="AlphaFoldDB" id="A0AAV1BZE5"/>
<dbReference type="InterPro" id="IPR003690">
    <property type="entry name" value="MTERF"/>
</dbReference>
<evidence type="ECO:0000256" key="2">
    <source>
        <dbReference type="ARBA" id="ARBA00022472"/>
    </source>
</evidence>
<protein>
    <submittedName>
        <fullName evidence="4">OLC1v1023189C1</fullName>
    </submittedName>
</protein>
<dbReference type="EMBL" id="OX459118">
    <property type="protein sequence ID" value="CAI9088766.1"/>
    <property type="molecule type" value="Genomic_DNA"/>
</dbReference>
<dbReference type="GO" id="GO:0003676">
    <property type="term" value="F:nucleic acid binding"/>
    <property type="evidence" value="ECO:0007669"/>
    <property type="project" value="InterPro"/>
</dbReference>
<gene>
    <name evidence="4" type="ORF">OLC1_LOCUS1262</name>
</gene>
<comment type="similarity">
    <text evidence="1">Belongs to the mTERF family.</text>
</comment>
<name>A0AAV1BZE5_OLDCO</name>
<dbReference type="Proteomes" id="UP001161247">
    <property type="component" value="Chromosome 1"/>
</dbReference>
<dbReference type="PANTHER" id="PTHR13068">
    <property type="entry name" value="CGI-12 PROTEIN-RELATED"/>
    <property type="match status" value="1"/>
</dbReference>
<dbReference type="Pfam" id="PF02536">
    <property type="entry name" value="mTERF"/>
    <property type="match status" value="1"/>
</dbReference>
<keyword evidence="3" id="KW-0809">Transit peptide</keyword>
<proteinExistence type="inferred from homology"/>
<evidence type="ECO:0000313" key="5">
    <source>
        <dbReference type="Proteomes" id="UP001161247"/>
    </source>
</evidence>
<dbReference type="SMART" id="SM00733">
    <property type="entry name" value="Mterf"/>
    <property type="match status" value="6"/>
</dbReference>